<feature type="domain" description="Agenet" evidence="1">
    <location>
        <begin position="76"/>
        <end position="131"/>
    </location>
</feature>
<organism evidence="2 3">
    <name type="scientific">Jatropha curcas</name>
    <name type="common">Barbados nut</name>
    <dbReference type="NCBI Taxonomy" id="180498"/>
    <lineage>
        <taxon>Eukaryota</taxon>
        <taxon>Viridiplantae</taxon>
        <taxon>Streptophyta</taxon>
        <taxon>Embryophyta</taxon>
        <taxon>Tracheophyta</taxon>
        <taxon>Spermatophyta</taxon>
        <taxon>Magnoliopsida</taxon>
        <taxon>eudicotyledons</taxon>
        <taxon>Gunneridae</taxon>
        <taxon>Pentapetalae</taxon>
        <taxon>rosids</taxon>
        <taxon>fabids</taxon>
        <taxon>Malpighiales</taxon>
        <taxon>Euphorbiaceae</taxon>
        <taxon>Crotonoideae</taxon>
        <taxon>Jatropheae</taxon>
        <taxon>Jatropha</taxon>
    </lineage>
</organism>
<sequence length="138" mass="16188">MRFLKNQKVEVCSKEEGFAGSFYEATILNPLYINGNEVFYKVEYKNLLEENETEPLVENVPQNEIRPLPPPLSNESGFSVNELVDVFANDGWWFGRITGKRGSYFSVYFPTTCDHIEYHVSLLRPHQDWVEQKWISYK</sequence>
<evidence type="ECO:0000259" key="1">
    <source>
        <dbReference type="SMART" id="SM00743"/>
    </source>
</evidence>
<dbReference type="EMBL" id="KK914677">
    <property type="protein sequence ID" value="KDP30488.1"/>
    <property type="molecule type" value="Genomic_DNA"/>
</dbReference>
<reference evidence="2 3" key="1">
    <citation type="journal article" date="2014" name="PLoS ONE">
        <title>Global Analysis of Gene Expression Profiles in Physic Nut (Jatropha curcas L.) Seedlings Exposed to Salt Stress.</title>
        <authorList>
            <person name="Zhang L."/>
            <person name="Zhang C."/>
            <person name="Wu P."/>
            <person name="Chen Y."/>
            <person name="Li M."/>
            <person name="Jiang H."/>
            <person name="Wu G."/>
        </authorList>
    </citation>
    <scope>NUCLEOTIDE SEQUENCE [LARGE SCALE GENOMIC DNA]</scope>
    <source>
        <strain evidence="3">cv. GZQX0401</strain>
        <tissue evidence="2">Young leaves</tissue>
    </source>
</reference>
<dbReference type="AlphaFoldDB" id="A0A067K616"/>
<proteinExistence type="predicted"/>
<dbReference type="PANTHER" id="PTHR31917">
    <property type="entry name" value="AGENET DOMAIN-CONTAINING PROTEIN-RELATED"/>
    <property type="match status" value="1"/>
</dbReference>
<dbReference type="InterPro" id="IPR014002">
    <property type="entry name" value="Agenet_dom_plant"/>
</dbReference>
<dbReference type="OrthoDB" id="938602at2759"/>
<evidence type="ECO:0000313" key="2">
    <source>
        <dbReference type="EMBL" id="KDP30488.1"/>
    </source>
</evidence>
<dbReference type="CDD" id="cd20406">
    <property type="entry name" value="Tudor_Agenet_AtDUF_rpt2_4"/>
    <property type="match status" value="1"/>
</dbReference>
<dbReference type="SMART" id="SM00743">
    <property type="entry name" value="Agenet"/>
    <property type="match status" value="2"/>
</dbReference>
<protein>
    <recommendedName>
        <fullName evidence="1">Agenet domain-containing protein</fullName>
    </recommendedName>
</protein>
<dbReference type="KEGG" id="jcu:105641134"/>
<dbReference type="InterPro" id="IPR008395">
    <property type="entry name" value="Agenet-like_dom"/>
</dbReference>
<feature type="domain" description="Agenet" evidence="1">
    <location>
        <begin position="1"/>
        <end position="73"/>
    </location>
</feature>
<dbReference type="Pfam" id="PF05641">
    <property type="entry name" value="Agenet"/>
    <property type="match status" value="1"/>
</dbReference>
<accession>A0A067K616</accession>
<evidence type="ECO:0000313" key="3">
    <source>
        <dbReference type="Proteomes" id="UP000027138"/>
    </source>
</evidence>
<dbReference type="STRING" id="180498.A0A067K616"/>
<dbReference type="Proteomes" id="UP000027138">
    <property type="component" value="Unassembled WGS sequence"/>
</dbReference>
<name>A0A067K616_JATCU</name>
<keyword evidence="3" id="KW-1185">Reference proteome</keyword>
<dbReference type="CDD" id="cd20405">
    <property type="entry name" value="Tudor_Agenet_AtDUF_rpt1_3"/>
    <property type="match status" value="1"/>
</dbReference>
<dbReference type="PANTHER" id="PTHR31917:SF148">
    <property type="entry name" value="DUF724 DOMAIN-CONTAINING PROTEIN 2"/>
    <property type="match status" value="1"/>
</dbReference>
<gene>
    <name evidence="2" type="ORF">JCGZ_16167</name>
</gene>